<dbReference type="Proteomes" id="UP001183643">
    <property type="component" value="Unassembled WGS sequence"/>
</dbReference>
<reference evidence="1" key="1">
    <citation type="submission" date="2023-07" db="EMBL/GenBank/DDBJ databases">
        <title>Sequencing the genomes of 1000 actinobacteria strains.</title>
        <authorList>
            <person name="Klenk H.-P."/>
        </authorList>
    </citation>
    <scope>NUCLEOTIDE SEQUENCE</scope>
    <source>
        <strain evidence="1">DSM 44707</strain>
    </source>
</reference>
<dbReference type="InterPro" id="IPR007061">
    <property type="entry name" value="MST-like"/>
</dbReference>
<dbReference type="SUPFAM" id="SSF109854">
    <property type="entry name" value="DinB/YfiT-like putative metalloenzymes"/>
    <property type="match status" value="1"/>
</dbReference>
<dbReference type="Gene3D" id="1.20.120.450">
    <property type="entry name" value="dinb family like domain"/>
    <property type="match status" value="1"/>
</dbReference>
<dbReference type="Pfam" id="PF04978">
    <property type="entry name" value="MST"/>
    <property type="match status" value="1"/>
</dbReference>
<accession>A0AAE3YQB8</accession>
<gene>
    <name evidence="1" type="ORF">J2S41_004657</name>
</gene>
<organism evidence="1 2">
    <name type="scientific">Catenuloplanes atrovinosus</name>
    <dbReference type="NCBI Taxonomy" id="137266"/>
    <lineage>
        <taxon>Bacteria</taxon>
        <taxon>Bacillati</taxon>
        <taxon>Actinomycetota</taxon>
        <taxon>Actinomycetes</taxon>
        <taxon>Micromonosporales</taxon>
        <taxon>Micromonosporaceae</taxon>
        <taxon>Catenuloplanes</taxon>
    </lineage>
</organism>
<proteinExistence type="predicted"/>
<dbReference type="InterPro" id="IPR034660">
    <property type="entry name" value="DinB/YfiT-like"/>
</dbReference>
<evidence type="ECO:0000313" key="2">
    <source>
        <dbReference type="Proteomes" id="UP001183643"/>
    </source>
</evidence>
<dbReference type="RefSeq" id="WP_310370439.1">
    <property type="nucleotide sequence ID" value="NZ_JAVDYB010000001.1"/>
</dbReference>
<dbReference type="EMBL" id="JAVDYB010000001">
    <property type="protein sequence ID" value="MDR7277879.1"/>
    <property type="molecule type" value="Genomic_DNA"/>
</dbReference>
<evidence type="ECO:0000313" key="1">
    <source>
        <dbReference type="EMBL" id="MDR7277879.1"/>
    </source>
</evidence>
<dbReference type="AlphaFoldDB" id="A0AAE3YQB8"/>
<name>A0AAE3YQB8_9ACTN</name>
<sequence>MTTQERTDLVTMLDRSRGFLRFTVQNLTDEQAASRPVPSTELSLGGLIKHVSATERSWIAFATGTPGAHDNEEGWEDGFRMVPGETLDGLLADYAKVAAHTDELIATIDLDETHPLPEAPWFEPGATWTNRYVLFHLISEISQHAGHADILREAIDGQKTMG</sequence>
<protein>
    <submittedName>
        <fullName evidence="1">Damage-inducible protein DinB</fullName>
    </submittedName>
</protein>
<comment type="caution">
    <text evidence="1">The sequence shown here is derived from an EMBL/GenBank/DDBJ whole genome shotgun (WGS) entry which is preliminary data.</text>
</comment>
<keyword evidence="2" id="KW-1185">Reference proteome</keyword>